<dbReference type="Gene3D" id="3.50.50.60">
    <property type="entry name" value="FAD/NAD(P)-binding domain"/>
    <property type="match status" value="2"/>
</dbReference>
<evidence type="ECO:0000313" key="3">
    <source>
        <dbReference type="Proteomes" id="UP000198327"/>
    </source>
</evidence>
<dbReference type="PANTHER" id="PTHR10632">
    <property type="entry name" value="SULFIDE:QUINONE OXIDOREDUCTASE"/>
    <property type="match status" value="1"/>
</dbReference>
<dbReference type="Pfam" id="PF07992">
    <property type="entry name" value="Pyr_redox_2"/>
    <property type="match status" value="1"/>
</dbReference>
<name>A0A239MII6_9NOCA</name>
<dbReference type="GO" id="GO:0070224">
    <property type="term" value="F:sulfide:quinone oxidoreductase activity"/>
    <property type="evidence" value="ECO:0007669"/>
    <property type="project" value="TreeGrafter"/>
</dbReference>
<dbReference type="PANTHER" id="PTHR10632:SF2">
    <property type="entry name" value="SULFIDE:QUINONE OXIDOREDUCTASE, MITOCHONDRIAL"/>
    <property type="match status" value="1"/>
</dbReference>
<dbReference type="STRING" id="398843.A3K89_13055"/>
<keyword evidence="3" id="KW-1185">Reference proteome</keyword>
<protein>
    <recommendedName>
        <fullName evidence="1">FAD/NAD(P)-binding domain-containing protein</fullName>
    </recommendedName>
</protein>
<dbReference type="EMBL" id="FZOW01000018">
    <property type="protein sequence ID" value="SNT42515.1"/>
    <property type="molecule type" value="Genomic_DNA"/>
</dbReference>
<dbReference type="SUPFAM" id="SSF51905">
    <property type="entry name" value="FAD/NAD(P)-binding domain"/>
    <property type="match status" value="2"/>
</dbReference>
<evidence type="ECO:0000313" key="2">
    <source>
        <dbReference type="EMBL" id="SNT42515.1"/>
    </source>
</evidence>
<feature type="domain" description="FAD/NAD(P)-binding" evidence="1">
    <location>
        <begin position="59"/>
        <end position="352"/>
    </location>
</feature>
<dbReference type="AlphaFoldDB" id="A0A239MII6"/>
<dbReference type="InterPro" id="IPR023753">
    <property type="entry name" value="FAD/NAD-binding_dom"/>
</dbReference>
<accession>A0A239MII6</accession>
<dbReference type="InterPro" id="IPR015904">
    <property type="entry name" value="Sulphide_quinone_reductase"/>
</dbReference>
<dbReference type="PRINTS" id="PR00411">
    <property type="entry name" value="PNDRDTASEI"/>
</dbReference>
<sequence>MVAFGAERVRIHLHSPLTKTQHFDGRRVGSVRFRMSLTGIAARVNRLDPITTSTDVPTFDVLVIGGGNAGISTAARLLRTGVSTNVAVVEPQQVHTYRPLLSYVGAGQASLNDAQRTQRSVVPKGCTWIEDSVTAIDAPRNTVTCASGRTFRYRDLVLGTGLVPDYDALPGIPEAIDSPGVSSNYLDRADKTWELTRDLAYGRAVFTVPRPPVSCTGTTLKPLFLAAAHWERVGRLSGIDITLIVDRPRLLGVSKLDELLLSRLRELGVHVHFDTKVVALNPASRRIEIDGAGAAASSVDYDFLHLVPPFRGPKWLTESKLTGNESHGLVDIDPHTFQHRAHHDVWAVGDGAAVDTDPSGGALRTQVSLLVDNIAATREGTPTSAYDGHTVAPVPIDARHLVAAEFDRTGKIASSLPSFLDPLKPRRTAWAFDRYALPQIYWHSILDGRV</sequence>
<dbReference type="GO" id="GO:0071949">
    <property type="term" value="F:FAD binding"/>
    <property type="evidence" value="ECO:0007669"/>
    <property type="project" value="TreeGrafter"/>
</dbReference>
<proteinExistence type="predicted"/>
<dbReference type="Proteomes" id="UP000198327">
    <property type="component" value="Unassembled WGS sequence"/>
</dbReference>
<organism evidence="2 3">
    <name type="scientific">Rhodococcoides kyotonense</name>
    <dbReference type="NCBI Taxonomy" id="398843"/>
    <lineage>
        <taxon>Bacteria</taxon>
        <taxon>Bacillati</taxon>
        <taxon>Actinomycetota</taxon>
        <taxon>Actinomycetes</taxon>
        <taxon>Mycobacteriales</taxon>
        <taxon>Nocardiaceae</taxon>
        <taxon>Rhodococcoides</taxon>
    </lineage>
</organism>
<reference evidence="3" key="1">
    <citation type="submission" date="2017-06" db="EMBL/GenBank/DDBJ databases">
        <authorList>
            <person name="Varghese N."/>
            <person name="Submissions S."/>
        </authorList>
    </citation>
    <scope>NUCLEOTIDE SEQUENCE [LARGE SCALE GENOMIC DNA]</scope>
    <source>
        <strain evidence="3">JCM 23211</strain>
    </source>
</reference>
<dbReference type="GO" id="GO:0070221">
    <property type="term" value="P:sulfide oxidation, using sulfide:quinone oxidoreductase"/>
    <property type="evidence" value="ECO:0007669"/>
    <property type="project" value="TreeGrafter"/>
</dbReference>
<evidence type="ECO:0000259" key="1">
    <source>
        <dbReference type="Pfam" id="PF07992"/>
    </source>
</evidence>
<dbReference type="InterPro" id="IPR036188">
    <property type="entry name" value="FAD/NAD-bd_sf"/>
</dbReference>
<gene>
    <name evidence="2" type="ORF">SAMN05421642_11896</name>
</gene>